<feature type="domain" description="Ferric oxidoreductase" evidence="8">
    <location>
        <begin position="57"/>
        <end position="166"/>
    </location>
</feature>
<comment type="caution">
    <text evidence="9">The sequence shown here is derived from an EMBL/GenBank/DDBJ whole genome shotgun (WGS) entry which is preliminary data.</text>
</comment>
<dbReference type="PANTHER" id="PTHR36964:SF1">
    <property type="entry name" value="PROTEIN-METHIONINE-SULFOXIDE REDUCTASE HEME-BINDING SUBUNIT MSRQ"/>
    <property type="match status" value="1"/>
</dbReference>
<comment type="cofactor">
    <cofactor evidence="7">
        <name>FMN</name>
        <dbReference type="ChEBI" id="CHEBI:58210"/>
    </cofactor>
    <text evidence="7">Binds 1 FMN per subunit.</text>
</comment>
<keyword evidence="2 7" id="KW-0813">Transport</keyword>
<evidence type="ECO:0000313" key="9">
    <source>
        <dbReference type="EMBL" id="GAA4001560.1"/>
    </source>
</evidence>
<comment type="subunit">
    <text evidence="7">Heterodimer of a catalytic subunit (MsrP) and a heme-binding subunit (MsrQ).</text>
</comment>
<keyword evidence="7" id="KW-0479">Metal-binding</keyword>
<sequence length="205" mass="22769">MAAASRCDAVLRHRLAKPLVWLLCLLPLAGLVWGAATGGLGANPAEALLRRSGDWTLRLLCVALAVTPVRLLLGWPALARFRRLLGLFAFFYAVLHLLCWAWLDQGLDAAAMAHDVVQRPFILVGVATFVLLLALAATSPAAAVRRLGARRWRRLHRCVYLAVLLALLHFFWMRAGKRDWAEVQVYGAVVAALLLARLLPWVRRR</sequence>
<comment type="similarity">
    <text evidence="7">Belongs to the MsrQ family.</text>
</comment>
<keyword evidence="10" id="KW-1185">Reference proteome</keyword>
<feature type="transmembrane region" description="Helical" evidence="7">
    <location>
        <begin position="123"/>
        <end position="143"/>
    </location>
</feature>
<dbReference type="Proteomes" id="UP001501627">
    <property type="component" value="Unassembled WGS sequence"/>
</dbReference>
<keyword evidence="7" id="KW-0349">Heme</keyword>
<feature type="transmembrane region" description="Helical" evidence="7">
    <location>
        <begin position="85"/>
        <end position="103"/>
    </location>
</feature>
<reference evidence="10" key="1">
    <citation type="journal article" date="2019" name="Int. J. Syst. Evol. Microbiol.">
        <title>The Global Catalogue of Microorganisms (GCM) 10K type strain sequencing project: providing services to taxonomists for standard genome sequencing and annotation.</title>
        <authorList>
            <consortium name="The Broad Institute Genomics Platform"/>
            <consortium name="The Broad Institute Genome Sequencing Center for Infectious Disease"/>
            <person name="Wu L."/>
            <person name="Ma J."/>
        </authorList>
    </citation>
    <scope>NUCLEOTIDE SEQUENCE [LARGE SCALE GENOMIC DNA]</scope>
    <source>
        <strain evidence="10">JCM 17561</strain>
    </source>
</reference>
<comment type="function">
    <text evidence="7">Part of the MsrPQ system that repairs oxidized periplasmic proteins containing methionine sulfoxide residues (Met-O), using respiratory chain electrons. Thus protects these proteins from oxidative-stress damage caused by reactive species of oxygen and chlorine generated by the host defense mechanisms. MsrPQ is essential for the maintenance of envelope integrity under bleach stress, rescuing a wide series of structurally unrelated periplasmic proteins from methionine oxidation. MsrQ provides electrons for reduction to the reductase catalytic subunit MsrP, using the quinone pool of the respiratory chain.</text>
</comment>
<evidence type="ECO:0000313" key="10">
    <source>
        <dbReference type="Proteomes" id="UP001501627"/>
    </source>
</evidence>
<keyword evidence="5 7" id="KW-0408">Iron</keyword>
<gene>
    <name evidence="7" type="primary">msrQ</name>
    <name evidence="9" type="ORF">GCM10022279_26900</name>
</gene>
<comment type="subcellular location">
    <subcellularLocation>
        <location evidence="7">Cell membrane</location>
        <topology evidence="7">Multi-pass membrane protein</topology>
    </subcellularLocation>
    <subcellularLocation>
        <location evidence="1">Membrane</location>
        <topology evidence="1">Multi-pass membrane protein</topology>
    </subcellularLocation>
</comment>
<organism evidence="9 10">
    <name type="scientific">Comamonas faecalis</name>
    <dbReference type="NCBI Taxonomy" id="1387849"/>
    <lineage>
        <taxon>Bacteria</taxon>
        <taxon>Pseudomonadati</taxon>
        <taxon>Pseudomonadota</taxon>
        <taxon>Betaproteobacteria</taxon>
        <taxon>Burkholderiales</taxon>
        <taxon>Comamonadaceae</taxon>
        <taxon>Comamonas</taxon>
    </lineage>
</organism>
<protein>
    <recommendedName>
        <fullName evidence="7">Protein-methionine-sulfoxide reductase heme-binding subunit MsrQ</fullName>
    </recommendedName>
    <alternativeName>
        <fullName evidence="7">Flavocytochrome MsrQ</fullName>
    </alternativeName>
</protein>
<feature type="transmembrane region" description="Helical" evidence="7">
    <location>
        <begin position="20"/>
        <end position="43"/>
    </location>
</feature>
<evidence type="ECO:0000256" key="5">
    <source>
        <dbReference type="ARBA" id="ARBA00023004"/>
    </source>
</evidence>
<keyword evidence="7" id="KW-0285">Flavoprotein</keyword>
<comment type="cofactor">
    <cofactor evidence="7">
        <name>heme b</name>
        <dbReference type="ChEBI" id="CHEBI:60344"/>
    </cofactor>
    <text evidence="7">Binds 1 heme b (iron(II)-protoporphyrin IX) group per subunit.</text>
</comment>
<dbReference type="HAMAP" id="MF_01207">
    <property type="entry name" value="MsrQ"/>
    <property type="match status" value="1"/>
</dbReference>
<dbReference type="Pfam" id="PF01794">
    <property type="entry name" value="Ferric_reduct"/>
    <property type="match status" value="1"/>
</dbReference>
<keyword evidence="7" id="KW-0288">FMN</keyword>
<keyword evidence="3 7" id="KW-0812">Transmembrane</keyword>
<evidence type="ECO:0000256" key="6">
    <source>
        <dbReference type="ARBA" id="ARBA00023136"/>
    </source>
</evidence>
<accession>A0ABP7RT60</accession>
<dbReference type="PANTHER" id="PTHR36964">
    <property type="entry name" value="PROTEIN-METHIONINE-SULFOXIDE REDUCTASE HEME-BINDING SUBUNIT MSRQ"/>
    <property type="match status" value="1"/>
</dbReference>
<evidence type="ECO:0000256" key="1">
    <source>
        <dbReference type="ARBA" id="ARBA00004141"/>
    </source>
</evidence>
<name>A0ABP7RT60_9BURK</name>
<dbReference type="InterPro" id="IPR022837">
    <property type="entry name" value="MsrQ-like"/>
</dbReference>
<evidence type="ECO:0000256" key="3">
    <source>
        <dbReference type="ARBA" id="ARBA00022692"/>
    </source>
</evidence>
<evidence type="ECO:0000256" key="2">
    <source>
        <dbReference type="ARBA" id="ARBA00022448"/>
    </source>
</evidence>
<dbReference type="RefSeq" id="WP_344869820.1">
    <property type="nucleotide sequence ID" value="NZ_BAABBP010000028.1"/>
</dbReference>
<evidence type="ECO:0000256" key="4">
    <source>
        <dbReference type="ARBA" id="ARBA00022989"/>
    </source>
</evidence>
<keyword evidence="7" id="KW-0249">Electron transport</keyword>
<feature type="transmembrane region" description="Helical" evidence="7">
    <location>
        <begin position="185"/>
        <end position="202"/>
    </location>
</feature>
<feature type="transmembrane region" description="Helical" evidence="7">
    <location>
        <begin position="55"/>
        <end position="73"/>
    </location>
</feature>
<keyword evidence="4 7" id="KW-1133">Transmembrane helix</keyword>
<evidence type="ECO:0000256" key="7">
    <source>
        <dbReference type="HAMAP-Rule" id="MF_01207"/>
    </source>
</evidence>
<dbReference type="InterPro" id="IPR013130">
    <property type="entry name" value="Fe3_Rdtase_TM_dom"/>
</dbReference>
<proteinExistence type="inferred from homology"/>
<dbReference type="EMBL" id="BAABBP010000028">
    <property type="protein sequence ID" value="GAA4001560.1"/>
    <property type="molecule type" value="Genomic_DNA"/>
</dbReference>
<keyword evidence="7" id="KW-1003">Cell membrane</keyword>
<keyword evidence="6 7" id="KW-0472">Membrane</keyword>
<evidence type="ECO:0000259" key="8">
    <source>
        <dbReference type="Pfam" id="PF01794"/>
    </source>
</evidence>
<feature type="transmembrane region" description="Helical" evidence="7">
    <location>
        <begin position="155"/>
        <end position="173"/>
    </location>
</feature>